<dbReference type="PANTHER" id="PTHR32060:SF30">
    <property type="entry name" value="CARBOXY-TERMINAL PROCESSING PROTEASE CTPA"/>
    <property type="match status" value="1"/>
</dbReference>
<reference evidence="16" key="1">
    <citation type="submission" date="2021-05" db="EMBL/GenBank/DDBJ databases">
        <authorList>
            <person name="Pietrasiak N."/>
            <person name="Ward R."/>
            <person name="Stajich J.E."/>
            <person name="Kurbessoian T."/>
        </authorList>
    </citation>
    <scope>NUCLEOTIDE SEQUENCE</scope>
    <source>
        <strain evidence="16">GSE-TBD4-15B</strain>
    </source>
</reference>
<evidence type="ECO:0000256" key="6">
    <source>
        <dbReference type="ARBA" id="ARBA00022825"/>
    </source>
</evidence>
<dbReference type="FunFam" id="2.30.42.10:FF:000063">
    <property type="entry name" value="Peptidase, S41 family"/>
    <property type="match status" value="1"/>
</dbReference>
<dbReference type="EC" id="3.4.21.102" evidence="10"/>
<dbReference type="InterPro" id="IPR005151">
    <property type="entry name" value="Tail-specific_protease"/>
</dbReference>
<dbReference type="FunFam" id="3.90.226.10:FF:000023">
    <property type="entry name" value="Carboxyl-terminal processing protease"/>
    <property type="match status" value="1"/>
</dbReference>
<dbReference type="AlphaFoldDB" id="A0A951P6H4"/>
<evidence type="ECO:0000259" key="15">
    <source>
        <dbReference type="PROSITE" id="PS50106"/>
    </source>
</evidence>
<dbReference type="GO" id="GO:0006508">
    <property type="term" value="P:proteolysis"/>
    <property type="evidence" value="ECO:0007669"/>
    <property type="project" value="UniProtKB-KW"/>
</dbReference>
<dbReference type="GO" id="GO:0030288">
    <property type="term" value="C:outer membrane-bounded periplasmic space"/>
    <property type="evidence" value="ECO:0007669"/>
    <property type="project" value="TreeGrafter"/>
</dbReference>
<keyword evidence="4 14" id="KW-0732">Signal</keyword>
<evidence type="ECO:0000256" key="5">
    <source>
        <dbReference type="ARBA" id="ARBA00022801"/>
    </source>
</evidence>
<feature type="signal peptide" evidence="14">
    <location>
        <begin position="1"/>
        <end position="19"/>
    </location>
</feature>
<dbReference type="InterPro" id="IPR028204">
    <property type="entry name" value="Tricorn_C1"/>
</dbReference>
<proteinExistence type="inferred from homology"/>
<dbReference type="PROSITE" id="PS50106">
    <property type="entry name" value="PDZ"/>
    <property type="match status" value="1"/>
</dbReference>
<evidence type="ECO:0000256" key="13">
    <source>
        <dbReference type="RuleBase" id="RU004404"/>
    </source>
</evidence>
<evidence type="ECO:0000256" key="8">
    <source>
        <dbReference type="ARBA" id="ARBA00051784"/>
    </source>
</evidence>
<evidence type="ECO:0000256" key="11">
    <source>
        <dbReference type="ARBA" id="ARBA00069724"/>
    </source>
</evidence>
<dbReference type="SUPFAM" id="SSF50156">
    <property type="entry name" value="PDZ domain-like"/>
    <property type="match status" value="1"/>
</dbReference>
<comment type="subcellular location">
    <subcellularLocation>
        <location evidence="1">Cellular thylakoid lumen</location>
    </subcellularLocation>
</comment>
<evidence type="ECO:0000256" key="9">
    <source>
        <dbReference type="ARBA" id="ARBA00053093"/>
    </source>
</evidence>
<dbReference type="SMART" id="SM00228">
    <property type="entry name" value="PDZ"/>
    <property type="match status" value="1"/>
</dbReference>
<dbReference type="SMART" id="SM00245">
    <property type="entry name" value="TSPc"/>
    <property type="match status" value="1"/>
</dbReference>
<dbReference type="NCBIfam" id="TIGR00225">
    <property type="entry name" value="prc"/>
    <property type="match status" value="1"/>
</dbReference>
<keyword evidence="6 13" id="KW-0720">Serine protease</keyword>
<evidence type="ECO:0000313" key="16">
    <source>
        <dbReference type="EMBL" id="MBW4463882.1"/>
    </source>
</evidence>
<evidence type="ECO:0000256" key="7">
    <source>
        <dbReference type="ARBA" id="ARBA00023078"/>
    </source>
</evidence>
<evidence type="ECO:0000256" key="3">
    <source>
        <dbReference type="ARBA" id="ARBA00022670"/>
    </source>
</evidence>
<evidence type="ECO:0000256" key="10">
    <source>
        <dbReference type="ARBA" id="ARBA00066637"/>
    </source>
</evidence>
<organism evidence="16 17">
    <name type="scientific">Pegethrix bostrychoides GSE-TBD4-15B</name>
    <dbReference type="NCBI Taxonomy" id="2839662"/>
    <lineage>
        <taxon>Bacteria</taxon>
        <taxon>Bacillati</taxon>
        <taxon>Cyanobacteriota</taxon>
        <taxon>Cyanophyceae</taxon>
        <taxon>Oculatellales</taxon>
        <taxon>Oculatellaceae</taxon>
        <taxon>Pegethrix</taxon>
    </lineage>
</organism>
<dbReference type="FunFam" id="3.30.750.44:FF:000002">
    <property type="entry name" value="carboxyl-terminal-processing peptidase 2, chloroplastic"/>
    <property type="match status" value="1"/>
</dbReference>
<comment type="catalytic activity">
    <reaction evidence="8">
        <text>The enzyme shows specific recognition of a C-terminal tripeptide, Xaa-Yaa-Zaa, in which Xaa is preferably Ala or Leu, Yaa is preferably Ala or Tyr, and Zaa is preferably Ala, but then cleaves at a variable distance from the C-terminus. A typical cleavage is -Ala-Ala-|-Arg-Ala-Ala-Lys-Glu-Asn-Tyr-Ala-Leu-Ala-Ala.</text>
        <dbReference type="EC" id="3.4.21.102"/>
    </reaction>
</comment>
<dbReference type="CDD" id="cd07560">
    <property type="entry name" value="Peptidase_S41_CPP"/>
    <property type="match status" value="1"/>
</dbReference>
<keyword evidence="5 13" id="KW-0378">Hydrolase</keyword>
<evidence type="ECO:0000256" key="4">
    <source>
        <dbReference type="ARBA" id="ARBA00022729"/>
    </source>
</evidence>
<dbReference type="InterPro" id="IPR004447">
    <property type="entry name" value="Peptidase_S41A"/>
</dbReference>
<dbReference type="InterPro" id="IPR036034">
    <property type="entry name" value="PDZ_sf"/>
</dbReference>
<dbReference type="GO" id="GO:0007165">
    <property type="term" value="P:signal transduction"/>
    <property type="evidence" value="ECO:0007669"/>
    <property type="project" value="TreeGrafter"/>
</dbReference>
<evidence type="ECO:0000256" key="14">
    <source>
        <dbReference type="SAM" id="SignalP"/>
    </source>
</evidence>
<feature type="domain" description="PDZ" evidence="15">
    <location>
        <begin position="109"/>
        <end position="191"/>
    </location>
</feature>
<dbReference type="Pfam" id="PF17820">
    <property type="entry name" value="PDZ_6"/>
    <property type="match status" value="1"/>
</dbReference>
<dbReference type="SUPFAM" id="SSF52096">
    <property type="entry name" value="ClpP/crotonase"/>
    <property type="match status" value="1"/>
</dbReference>
<dbReference type="InterPro" id="IPR001478">
    <property type="entry name" value="PDZ"/>
</dbReference>
<evidence type="ECO:0000256" key="2">
    <source>
        <dbReference type="ARBA" id="ARBA00009179"/>
    </source>
</evidence>
<dbReference type="InterPro" id="IPR041489">
    <property type="entry name" value="PDZ_6"/>
</dbReference>
<protein>
    <recommendedName>
        <fullName evidence="11">Carboxyl-terminal-processing protease</fullName>
        <ecNumber evidence="10">3.4.21.102</ecNumber>
    </recommendedName>
    <alternativeName>
        <fullName evidence="12">CtpA</fullName>
    </alternativeName>
</protein>
<dbReference type="Proteomes" id="UP000707356">
    <property type="component" value="Unassembled WGS sequence"/>
</dbReference>
<dbReference type="Gene3D" id="2.30.42.10">
    <property type="match status" value="1"/>
</dbReference>
<dbReference type="NCBIfam" id="NF045590">
    <property type="entry name" value="Cterm_S41_CtpC"/>
    <property type="match status" value="1"/>
</dbReference>
<name>A0A951P6H4_9CYAN</name>
<feature type="chain" id="PRO_5037836017" description="Carboxyl-terminal-processing protease" evidence="14">
    <location>
        <begin position="20"/>
        <end position="438"/>
    </location>
</feature>
<dbReference type="Gene3D" id="3.30.750.44">
    <property type="match status" value="1"/>
</dbReference>
<accession>A0A951P6H4</accession>
<reference evidence="16" key="2">
    <citation type="journal article" date="2022" name="Microbiol. Resour. Announc.">
        <title>Metagenome Sequencing to Explore Phylogenomics of Terrestrial Cyanobacteria.</title>
        <authorList>
            <person name="Ward R.D."/>
            <person name="Stajich J.E."/>
            <person name="Johansen J.R."/>
            <person name="Huntemann M."/>
            <person name="Clum A."/>
            <person name="Foster B."/>
            <person name="Foster B."/>
            <person name="Roux S."/>
            <person name="Palaniappan K."/>
            <person name="Varghese N."/>
            <person name="Mukherjee S."/>
            <person name="Reddy T.B.K."/>
            <person name="Daum C."/>
            <person name="Copeland A."/>
            <person name="Chen I.A."/>
            <person name="Ivanova N.N."/>
            <person name="Kyrpides N.C."/>
            <person name="Shapiro N."/>
            <person name="Eloe-Fadrosh E.A."/>
            <person name="Pietrasiak N."/>
        </authorList>
    </citation>
    <scope>NUCLEOTIDE SEQUENCE</scope>
    <source>
        <strain evidence="16">GSE-TBD4-15B</strain>
    </source>
</reference>
<keyword evidence="3 13" id="KW-0645">Protease</keyword>
<comment type="similarity">
    <text evidence="2 13">Belongs to the peptidase S41A family.</text>
</comment>
<dbReference type="PANTHER" id="PTHR32060">
    <property type="entry name" value="TAIL-SPECIFIC PROTEASE"/>
    <property type="match status" value="1"/>
</dbReference>
<dbReference type="EMBL" id="JAHHHV010000002">
    <property type="protein sequence ID" value="MBW4463882.1"/>
    <property type="molecule type" value="Genomic_DNA"/>
</dbReference>
<evidence type="ECO:0000256" key="12">
    <source>
        <dbReference type="ARBA" id="ARBA00080563"/>
    </source>
</evidence>
<evidence type="ECO:0000256" key="1">
    <source>
        <dbReference type="ARBA" id="ARBA00004518"/>
    </source>
</evidence>
<dbReference type="InterPro" id="IPR029045">
    <property type="entry name" value="ClpP/crotonase-like_dom_sf"/>
</dbReference>
<gene>
    <name evidence="16" type="ORF">KME07_00370</name>
</gene>
<sequence length="438" mass="47507">MAISKRGLVLGATAAAVTAATVTGAGLHLSQGQAFFQESPKELIDEVWQLIDRNYVDGTFNQTDWQAVRQEYLGRPYSSKEQAYEAIREMLGKLDDPYTRFMDPREFKNMQIDTSGELNGVGIQLSQDPDTKELLVVSPIEDSPAFQAGIMARDVIVKIDGQDTQGMDTNDAVNLIRGPAGTTVKLTIRRNNQETDYDLQRARIELHPVKYSLQQGSQNEKVGYIRLTQFSANAADEMRTAIEELESQNVDGYVLDLRINPGGLLYASVDIARMWIEEGVIVSTVNRQGISEQETANGTAITNKPLVVLVDGGSASASEILSGALQDDKRAILIGSKTFGKGLVQSVRGLGDGSGMAVTIAKYLTPSGRDINHAGIEPDIKVDLTDEQRQQLFGIDNKIGTAGDLQYSKALESLSQQIAGASGSPQAGVKTLDQKLKP</sequence>
<dbReference type="GO" id="GO:0031979">
    <property type="term" value="C:plasma membrane-derived thylakoid lumen"/>
    <property type="evidence" value="ECO:0007669"/>
    <property type="project" value="UniProtKB-SubCell"/>
</dbReference>
<dbReference type="GO" id="GO:0004252">
    <property type="term" value="F:serine-type endopeptidase activity"/>
    <property type="evidence" value="ECO:0007669"/>
    <property type="project" value="UniProtKB-EC"/>
</dbReference>
<dbReference type="InterPro" id="IPR054626">
    <property type="entry name" value="Cterm_S41_CtpC"/>
</dbReference>
<dbReference type="Gene3D" id="3.90.226.10">
    <property type="entry name" value="2-enoyl-CoA Hydratase, Chain A, domain 1"/>
    <property type="match status" value="1"/>
</dbReference>
<comment type="function">
    <text evidence="9">Cleavage of the 16 C-terminal residues from the D1 precursor of photosystem II (PSII). This proteolytic processing is necessary to allow the light-driven assembly of the oxygen-evolving cluster (a tetranuclear manganese), which is responsible for photosynthetic water oxidation.</text>
</comment>
<dbReference type="CDD" id="cd06782">
    <property type="entry name" value="cpPDZ_CPP-like"/>
    <property type="match status" value="1"/>
</dbReference>
<dbReference type="Pfam" id="PF14684">
    <property type="entry name" value="Tricorn_C1"/>
    <property type="match status" value="1"/>
</dbReference>
<evidence type="ECO:0000313" key="17">
    <source>
        <dbReference type="Proteomes" id="UP000707356"/>
    </source>
</evidence>
<comment type="caution">
    <text evidence="16">The sequence shown here is derived from an EMBL/GenBank/DDBJ whole genome shotgun (WGS) entry which is preliminary data.</text>
</comment>
<dbReference type="Pfam" id="PF03572">
    <property type="entry name" value="Peptidase_S41"/>
    <property type="match status" value="1"/>
</dbReference>
<keyword evidence="7" id="KW-0793">Thylakoid</keyword>